<keyword evidence="4" id="KW-0479">Metal-binding</keyword>
<evidence type="ECO:0000256" key="4">
    <source>
        <dbReference type="ARBA" id="ARBA00022723"/>
    </source>
</evidence>
<feature type="domain" description="ACT" evidence="8">
    <location>
        <begin position="147"/>
        <end position="219"/>
    </location>
</feature>
<dbReference type="InterPro" id="IPR005131">
    <property type="entry name" value="Ser_deHydtase_bsu"/>
</dbReference>
<dbReference type="InterPro" id="IPR045865">
    <property type="entry name" value="ACT-like_dom_sf"/>
</dbReference>
<dbReference type="EMBL" id="LNQE01001920">
    <property type="protein sequence ID" value="KUG02409.1"/>
    <property type="molecule type" value="Genomic_DNA"/>
</dbReference>
<organism evidence="9">
    <name type="scientific">hydrocarbon metagenome</name>
    <dbReference type="NCBI Taxonomy" id="938273"/>
    <lineage>
        <taxon>unclassified sequences</taxon>
        <taxon>metagenomes</taxon>
        <taxon>ecological metagenomes</taxon>
    </lineage>
</organism>
<dbReference type="PANTHER" id="PTHR30182">
    <property type="entry name" value="L-SERINE DEHYDRATASE"/>
    <property type="match status" value="1"/>
</dbReference>
<evidence type="ECO:0000256" key="2">
    <source>
        <dbReference type="ARBA" id="ARBA00022432"/>
    </source>
</evidence>
<comment type="cofactor">
    <cofactor evidence="1">
        <name>[4Fe-4S] cluster</name>
        <dbReference type="ChEBI" id="CHEBI:49883"/>
    </cofactor>
</comment>
<comment type="caution">
    <text evidence="9">The sequence shown here is derived from an EMBL/GenBank/DDBJ whole genome shotgun (WGS) entry which is preliminary data.</text>
</comment>
<dbReference type="InterPro" id="IPR051318">
    <property type="entry name" value="Fe-S_L-Ser"/>
</dbReference>
<protein>
    <submittedName>
        <fullName evidence="9">L-serine dehydratase, beta subunit</fullName>
        <ecNumber evidence="9">4.3.1.17</ecNumber>
    </submittedName>
</protein>
<dbReference type="Gene3D" id="3.30.1330.90">
    <property type="entry name" value="D-3-phosphoglycerate dehydrogenase, domain 3"/>
    <property type="match status" value="1"/>
</dbReference>
<dbReference type="Gene3D" id="3.30.70.260">
    <property type="match status" value="1"/>
</dbReference>
<keyword evidence="7 9" id="KW-0456">Lyase</keyword>
<proteinExistence type="predicted"/>
<dbReference type="EC" id="4.3.1.17" evidence="9"/>
<dbReference type="GO" id="GO:0003941">
    <property type="term" value="F:L-serine ammonia-lyase activity"/>
    <property type="evidence" value="ECO:0007669"/>
    <property type="project" value="UniProtKB-EC"/>
</dbReference>
<dbReference type="SUPFAM" id="SSF55021">
    <property type="entry name" value="ACT-like"/>
    <property type="match status" value="1"/>
</dbReference>
<evidence type="ECO:0000256" key="5">
    <source>
        <dbReference type="ARBA" id="ARBA00023004"/>
    </source>
</evidence>
<dbReference type="NCBIfam" id="TIGR00719">
    <property type="entry name" value="sda_beta"/>
    <property type="match status" value="1"/>
</dbReference>
<keyword evidence="2" id="KW-0312">Gluconeogenesis</keyword>
<keyword evidence="6" id="KW-0411">Iron-sulfur</keyword>
<dbReference type="PIRSF" id="PIRSF036692">
    <property type="entry name" value="SDH_B"/>
    <property type="match status" value="1"/>
</dbReference>
<reference evidence="9" key="1">
    <citation type="journal article" date="2015" name="Proc. Natl. Acad. Sci. U.S.A.">
        <title>Networks of energetic and metabolic interactions define dynamics in microbial communities.</title>
        <authorList>
            <person name="Embree M."/>
            <person name="Liu J.K."/>
            <person name="Al-Bassam M.M."/>
            <person name="Zengler K."/>
        </authorList>
    </citation>
    <scope>NUCLEOTIDE SEQUENCE</scope>
</reference>
<evidence type="ECO:0000256" key="7">
    <source>
        <dbReference type="ARBA" id="ARBA00023239"/>
    </source>
</evidence>
<dbReference type="InterPro" id="IPR029009">
    <property type="entry name" value="ASB_dom_sf"/>
</dbReference>
<sequence length="219" mass="23854">MPGIFDIIGPVMVGPSSSHTAGAARLANIARRVCGENIRKVDFYLHGSFAETYRGHGTNRALVGGILGMNAADERIRDSFEYAEQSGIEFAFHPAHLGDVHPNTVKIVVNCTDGSVCEMIGASIGGGEVRVSSINDIHIEFSGQYPTIITIHQDKPGIVAKVGTVFAQHAVNIAFLRVFRQWRGSEASMVLETDQEVTQTMLDEIAMLPEIRNLMFIDI</sequence>
<dbReference type="GO" id="GO:0006094">
    <property type="term" value="P:gluconeogenesis"/>
    <property type="evidence" value="ECO:0007669"/>
    <property type="project" value="UniProtKB-KW"/>
</dbReference>
<dbReference type="Pfam" id="PF01842">
    <property type="entry name" value="ACT"/>
    <property type="match status" value="1"/>
</dbReference>
<keyword evidence="5" id="KW-0408">Iron</keyword>
<dbReference type="PROSITE" id="PS51671">
    <property type="entry name" value="ACT"/>
    <property type="match status" value="1"/>
</dbReference>
<dbReference type="Pfam" id="PF03315">
    <property type="entry name" value="SDH_beta"/>
    <property type="match status" value="1"/>
</dbReference>
<dbReference type="InterPro" id="IPR004643">
    <property type="entry name" value="Fe-S_L-Ser_bsu"/>
</dbReference>
<dbReference type="GO" id="GO:0046872">
    <property type="term" value="F:metal ion binding"/>
    <property type="evidence" value="ECO:0007669"/>
    <property type="project" value="UniProtKB-KW"/>
</dbReference>
<keyword evidence="3" id="KW-0004">4Fe-4S</keyword>
<dbReference type="GO" id="GO:0051539">
    <property type="term" value="F:4 iron, 4 sulfur cluster binding"/>
    <property type="evidence" value="ECO:0007669"/>
    <property type="project" value="UniProtKB-KW"/>
</dbReference>
<dbReference type="InterPro" id="IPR002912">
    <property type="entry name" value="ACT_dom"/>
</dbReference>
<dbReference type="PANTHER" id="PTHR30182:SF12">
    <property type="entry name" value="L-SERINE DEHYDRATASE, BETA CHAIN-RELATED"/>
    <property type="match status" value="1"/>
</dbReference>
<evidence type="ECO:0000313" key="9">
    <source>
        <dbReference type="EMBL" id="KUG02409.1"/>
    </source>
</evidence>
<gene>
    <name evidence="9" type="ORF">ASZ90_020231</name>
</gene>
<dbReference type="AlphaFoldDB" id="A0A0W8E1Q6"/>
<evidence type="ECO:0000256" key="6">
    <source>
        <dbReference type="ARBA" id="ARBA00023014"/>
    </source>
</evidence>
<evidence type="ECO:0000256" key="3">
    <source>
        <dbReference type="ARBA" id="ARBA00022485"/>
    </source>
</evidence>
<evidence type="ECO:0000256" key="1">
    <source>
        <dbReference type="ARBA" id="ARBA00001966"/>
    </source>
</evidence>
<accession>A0A0W8E1Q6</accession>
<name>A0A0W8E1Q6_9ZZZZ</name>
<evidence type="ECO:0000259" key="8">
    <source>
        <dbReference type="PROSITE" id="PS51671"/>
    </source>
</evidence>
<dbReference type="CDD" id="cd04903">
    <property type="entry name" value="ACT_LSD"/>
    <property type="match status" value="1"/>
</dbReference>
<dbReference type="FunFam" id="3.30.70.260:FF:000008">
    <property type="entry name" value="D-3-phosphoglycerate dehydrogenase, chloroplastic"/>
    <property type="match status" value="1"/>
</dbReference>
<dbReference type="SUPFAM" id="SSF143548">
    <property type="entry name" value="Serine metabolism enzymes domain"/>
    <property type="match status" value="1"/>
</dbReference>